<feature type="transmembrane region" description="Helical" evidence="7">
    <location>
        <begin position="26"/>
        <end position="50"/>
    </location>
</feature>
<dbReference type="EMBL" id="JAUSTF010000004">
    <property type="protein sequence ID" value="MDQ0180912.1"/>
    <property type="molecule type" value="Genomic_DNA"/>
</dbReference>
<dbReference type="RefSeq" id="WP_306960486.1">
    <property type="nucleotide sequence ID" value="NZ_JAUSRG010000003.1"/>
</dbReference>
<evidence type="ECO:0000313" key="12">
    <source>
        <dbReference type="Proteomes" id="UP001242995"/>
    </source>
</evidence>
<keyword evidence="9" id="KW-0762">Sugar transport</keyword>
<dbReference type="PROSITE" id="PS50928">
    <property type="entry name" value="ABC_TM1"/>
    <property type="match status" value="1"/>
</dbReference>
<dbReference type="Proteomes" id="UP001242995">
    <property type="component" value="Unassembled WGS sequence"/>
</dbReference>
<accession>A0AAW8DHC8</accession>
<evidence type="ECO:0000256" key="1">
    <source>
        <dbReference type="ARBA" id="ARBA00004651"/>
    </source>
</evidence>
<evidence type="ECO:0000313" key="11">
    <source>
        <dbReference type="Proteomes" id="UP001230951"/>
    </source>
</evidence>
<keyword evidence="6 7" id="KW-0472">Membrane</keyword>
<evidence type="ECO:0000256" key="7">
    <source>
        <dbReference type="RuleBase" id="RU363032"/>
    </source>
</evidence>
<evidence type="ECO:0000313" key="10">
    <source>
        <dbReference type="EMBL" id="MDQ0180912.1"/>
    </source>
</evidence>
<evidence type="ECO:0000256" key="2">
    <source>
        <dbReference type="ARBA" id="ARBA00022448"/>
    </source>
</evidence>
<dbReference type="PANTHER" id="PTHR43744">
    <property type="entry name" value="ABC TRANSPORTER PERMEASE PROTEIN MG189-RELATED-RELATED"/>
    <property type="match status" value="1"/>
</dbReference>
<sequence>MSATTGKQIQRGPRGIRIPHTGTRKIYRGLGLVLLIIIAAAFVLPILWAASTSLRLPAESFNNPPQWLPLNPIWSNYSAVFEQVPLATFLLNSVIVTGLIVVLQLITSTMSGYAFALVRFKGKGTVFAMVLATMMVPAQTTIIPIFILIRYLGLSDNIWSLVVPAVGGAFGTFLMRQYFLQMPSELGEAGRVDGASNFQIFTRIYAPIALPPMATLAVLNFSAYWNEFFRPLIFLQSTNNFTLPVGLVSLQGNFGTGSVSIVLAGVVIALIPSIAIFLLAQRYFVEGITAGSFR</sequence>
<feature type="transmembrane region" description="Helical" evidence="7">
    <location>
        <begin position="259"/>
        <end position="280"/>
    </location>
</feature>
<dbReference type="Gene3D" id="1.10.3720.10">
    <property type="entry name" value="MetI-like"/>
    <property type="match status" value="1"/>
</dbReference>
<evidence type="ECO:0000256" key="6">
    <source>
        <dbReference type="ARBA" id="ARBA00023136"/>
    </source>
</evidence>
<keyword evidence="3" id="KW-1003">Cell membrane</keyword>
<comment type="caution">
    <text evidence="9">The sequence shown here is derived from an EMBL/GenBank/DDBJ whole genome shotgun (WGS) entry which is preliminary data.</text>
</comment>
<evidence type="ECO:0000313" key="9">
    <source>
        <dbReference type="EMBL" id="MDP9904659.1"/>
    </source>
</evidence>
<comment type="similarity">
    <text evidence="7">Belongs to the binding-protein-dependent transport system permease family.</text>
</comment>
<keyword evidence="11" id="KW-1185">Reference proteome</keyword>
<feature type="transmembrane region" description="Helical" evidence="7">
    <location>
        <begin position="200"/>
        <end position="225"/>
    </location>
</feature>
<feature type="transmembrane region" description="Helical" evidence="7">
    <location>
        <begin position="126"/>
        <end position="152"/>
    </location>
</feature>
<dbReference type="Proteomes" id="UP001230951">
    <property type="component" value="Unassembled WGS sequence"/>
</dbReference>
<dbReference type="GO" id="GO:0005886">
    <property type="term" value="C:plasma membrane"/>
    <property type="evidence" value="ECO:0007669"/>
    <property type="project" value="UniProtKB-SubCell"/>
</dbReference>
<keyword evidence="4 7" id="KW-0812">Transmembrane</keyword>
<keyword evidence="2 7" id="KW-0813">Transport</keyword>
<protein>
    <submittedName>
        <fullName evidence="9">Multiple sugar transport system permease protein</fullName>
    </submittedName>
</protein>
<evidence type="ECO:0000256" key="5">
    <source>
        <dbReference type="ARBA" id="ARBA00022989"/>
    </source>
</evidence>
<name>A0AAW8DHC8_9MICC</name>
<dbReference type="EMBL" id="JAUSRG010000003">
    <property type="protein sequence ID" value="MDP9904659.1"/>
    <property type="molecule type" value="Genomic_DNA"/>
</dbReference>
<evidence type="ECO:0000256" key="4">
    <source>
        <dbReference type="ARBA" id="ARBA00022692"/>
    </source>
</evidence>
<dbReference type="SUPFAM" id="SSF161098">
    <property type="entry name" value="MetI-like"/>
    <property type="match status" value="1"/>
</dbReference>
<evidence type="ECO:0000256" key="3">
    <source>
        <dbReference type="ARBA" id="ARBA00022475"/>
    </source>
</evidence>
<feature type="transmembrane region" description="Helical" evidence="7">
    <location>
        <begin position="84"/>
        <end position="106"/>
    </location>
</feature>
<dbReference type="PANTHER" id="PTHR43744:SF8">
    <property type="entry name" value="SN-GLYCEROL-3-PHOSPHATE TRANSPORT SYSTEM PERMEASE PROTEIN UGPE"/>
    <property type="match status" value="1"/>
</dbReference>
<dbReference type="Pfam" id="PF00528">
    <property type="entry name" value="BPD_transp_1"/>
    <property type="match status" value="1"/>
</dbReference>
<organism evidence="9 12">
    <name type="scientific">Arthrobacter bambusae</name>
    <dbReference type="NCBI Taxonomy" id="1338426"/>
    <lineage>
        <taxon>Bacteria</taxon>
        <taxon>Bacillati</taxon>
        <taxon>Actinomycetota</taxon>
        <taxon>Actinomycetes</taxon>
        <taxon>Micrococcales</taxon>
        <taxon>Micrococcaceae</taxon>
        <taxon>Arthrobacter</taxon>
    </lineage>
</organism>
<reference evidence="9 11" key="1">
    <citation type="submission" date="2023-07" db="EMBL/GenBank/DDBJ databases">
        <title>Sorghum-associated microbial communities from plants grown in Nebraska, USA.</title>
        <authorList>
            <person name="Schachtman D."/>
        </authorList>
    </citation>
    <scope>NUCLEOTIDE SEQUENCE</scope>
    <source>
        <strain evidence="9">DS1006</strain>
        <strain evidence="10 11">DS1016</strain>
    </source>
</reference>
<feature type="domain" description="ABC transmembrane type-1" evidence="8">
    <location>
        <begin position="90"/>
        <end position="280"/>
    </location>
</feature>
<keyword evidence="5 7" id="KW-1133">Transmembrane helix</keyword>
<feature type="transmembrane region" description="Helical" evidence="7">
    <location>
        <begin position="158"/>
        <end position="179"/>
    </location>
</feature>
<dbReference type="GO" id="GO:0055085">
    <property type="term" value="P:transmembrane transport"/>
    <property type="evidence" value="ECO:0007669"/>
    <property type="project" value="InterPro"/>
</dbReference>
<dbReference type="InterPro" id="IPR000515">
    <property type="entry name" value="MetI-like"/>
</dbReference>
<proteinExistence type="inferred from homology"/>
<dbReference type="CDD" id="cd06261">
    <property type="entry name" value="TM_PBP2"/>
    <property type="match status" value="1"/>
</dbReference>
<evidence type="ECO:0000259" key="8">
    <source>
        <dbReference type="PROSITE" id="PS50928"/>
    </source>
</evidence>
<comment type="subcellular location">
    <subcellularLocation>
        <location evidence="1 7">Cell membrane</location>
        <topology evidence="1 7">Multi-pass membrane protein</topology>
    </subcellularLocation>
</comment>
<dbReference type="InterPro" id="IPR035906">
    <property type="entry name" value="MetI-like_sf"/>
</dbReference>
<dbReference type="AlphaFoldDB" id="A0AAW8DHC8"/>
<gene>
    <name evidence="9" type="ORF">J2S90_001614</name>
    <name evidence="10" type="ORF">J2S93_002339</name>
</gene>